<dbReference type="EMBL" id="ML977194">
    <property type="protein sequence ID" value="KAF1981742.1"/>
    <property type="molecule type" value="Genomic_DNA"/>
</dbReference>
<keyword evidence="5" id="KW-1185">Reference proteome</keyword>
<evidence type="ECO:0000313" key="4">
    <source>
        <dbReference type="EMBL" id="KAF1981742.1"/>
    </source>
</evidence>
<organism evidence="4 5">
    <name type="scientific">Aulographum hederae CBS 113979</name>
    <dbReference type="NCBI Taxonomy" id="1176131"/>
    <lineage>
        <taxon>Eukaryota</taxon>
        <taxon>Fungi</taxon>
        <taxon>Dikarya</taxon>
        <taxon>Ascomycota</taxon>
        <taxon>Pezizomycotina</taxon>
        <taxon>Dothideomycetes</taxon>
        <taxon>Pleosporomycetidae</taxon>
        <taxon>Aulographales</taxon>
        <taxon>Aulographaceae</taxon>
    </lineage>
</organism>
<feature type="region of interest" description="Disordered" evidence="1">
    <location>
        <begin position="222"/>
        <end position="271"/>
    </location>
</feature>
<gene>
    <name evidence="4" type="ORF">K402DRAFT_398268</name>
</gene>
<keyword evidence="2" id="KW-0472">Membrane</keyword>
<feature type="transmembrane region" description="Helical" evidence="2">
    <location>
        <begin position="189"/>
        <end position="211"/>
    </location>
</feature>
<accession>A0A6G1GLM8</accession>
<dbReference type="AlphaFoldDB" id="A0A6G1GLM8"/>
<evidence type="ECO:0008006" key="6">
    <source>
        <dbReference type="Google" id="ProtNLM"/>
    </source>
</evidence>
<proteinExistence type="predicted"/>
<keyword evidence="2" id="KW-0812">Transmembrane</keyword>
<evidence type="ECO:0000256" key="3">
    <source>
        <dbReference type="SAM" id="SignalP"/>
    </source>
</evidence>
<evidence type="ECO:0000256" key="2">
    <source>
        <dbReference type="SAM" id="Phobius"/>
    </source>
</evidence>
<reference evidence="4" key="1">
    <citation type="journal article" date="2020" name="Stud. Mycol.">
        <title>101 Dothideomycetes genomes: a test case for predicting lifestyles and emergence of pathogens.</title>
        <authorList>
            <person name="Haridas S."/>
            <person name="Albert R."/>
            <person name="Binder M."/>
            <person name="Bloem J."/>
            <person name="Labutti K."/>
            <person name="Salamov A."/>
            <person name="Andreopoulos B."/>
            <person name="Baker S."/>
            <person name="Barry K."/>
            <person name="Bills G."/>
            <person name="Bluhm B."/>
            <person name="Cannon C."/>
            <person name="Castanera R."/>
            <person name="Culley D."/>
            <person name="Daum C."/>
            <person name="Ezra D."/>
            <person name="Gonzalez J."/>
            <person name="Henrissat B."/>
            <person name="Kuo A."/>
            <person name="Liang C."/>
            <person name="Lipzen A."/>
            <person name="Lutzoni F."/>
            <person name="Magnuson J."/>
            <person name="Mondo S."/>
            <person name="Nolan M."/>
            <person name="Ohm R."/>
            <person name="Pangilinan J."/>
            <person name="Park H.-J."/>
            <person name="Ramirez L."/>
            <person name="Alfaro M."/>
            <person name="Sun H."/>
            <person name="Tritt A."/>
            <person name="Yoshinaga Y."/>
            <person name="Zwiers L.-H."/>
            <person name="Turgeon B."/>
            <person name="Goodwin S."/>
            <person name="Spatafora J."/>
            <person name="Crous P."/>
            <person name="Grigoriev I."/>
        </authorList>
    </citation>
    <scope>NUCLEOTIDE SEQUENCE</scope>
    <source>
        <strain evidence="4">CBS 113979</strain>
    </source>
</reference>
<keyword evidence="2" id="KW-1133">Transmembrane helix</keyword>
<evidence type="ECO:0000256" key="1">
    <source>
        <dbReference type="SAM" id="MobiDB-lite"/>
    </source>
</evidence>
<protein>
    <recommendedName>
        <fullName evidence="6">Mid2 domain-containing protein</fullName>
    </recommendedName>
</protein>
<keyword evidence="3" id="KW-0732">Signal</keyword>
<sequence length="271" mass="28986">MARFHLRSVSLIAFQYLFALVASQNQSCYWYDQTRTEEDPRNPQLPCTDFKDRNGDSACCSPNDFCTSNNFCISSTRGSFYRGACTRRDWNSNNCPHVCTDDPFACISGRCIISKCGGETFQCGWSGQYNCSSDPTFSAATNEPIRLQVLPGMNGVAEAEFVVANVSGSGSGTCTSPGGKAGCSNGATIGVGVGLGVPLLLAIATILYLLFAQRKKYRALSPGDSTPLPGYQGQGATPTEGRNGHTVAQEAAGKQKVELPTDGEHYELPAR</sequence>
<feature type="chain" id="PRO_5026272230" description="Mid2 domain-containing protein" evidence="3">
    <location>
        <begin position="24"/>
        <end position="271"/>
    </location>
</feature>
<name>A0A6G1GLM8_9PEZI</name>
<dbReference type="Proteomes" id="UP000800041">
    <property type="component" value="Unassembled WGS sequence"/>
</dbReference>
<feature type="compositionally biased region" description="Basic and acidic residues" evidence="1">
    <location>
        <begin position="253"/>
        <end position="271"/>
    </location>
</feature>
<evidence type="ECO:0000313" key="5">
    <source>
        <dbReference type="Proteomes" id="UP000800041"/>
    </source>
</evidence>
<feature type="signal peptide" evidence="3">
    <location>
        <begin position="1"/>
        <end position="23"/>
    </location>
</feature>
<dbReference type="OrthoDB" id="5215637at2759"/>